<feature type="transmembrane region" description="Helical" evidence="1">
    <location>
        <begin position="131"/>
        <end position="152"/>
    </location>
</feature>
<evidence type="ECO:0000256" key="1">
    <source>
        <dbReference type="SAM" id="Phobius"/>
    </source>
</evidence>
<dbReference type="AlphaFoldDB" id="A0A222FHY0"/>
<dbReference type="Pfam" id="PF11086">
    <property type="entry name" value="DUF2878"/>
    <property type="match status" value="1"/>
</dbReference>
<name>A0A222FHY0_9GAMM</name>
<evidence type="ECO:0000313" key="2">
    <source>
        <dbReference type="EMBL" id="ASP38667.1"/>
    </source>
</evidence>
<keyword evidence="1" id="KW-1133">Transmembrane helix</keyword>
<reference evidence="2 3" key="1">
    <citation type="submission" date="2017-07" db="EMBL/GenBank/DDBJ databases">
        <title>Annotated genome sequence of Bacterioplanes sanyensis isolated from Red Sea.</title>
        <authorList>
            <person name="Rehman Z.U."/>
        </authorList>
    </citation>
    <scope>NUCLEOTIDE SEQUENCE [LARGE SCALE GENOMIC DNA]</scope>
    <source>
        <strain evidence="2 3">NV9</strain>
    </source>
</reference>
<dbReference type="EMBL" id="CP022530">
    <property type="protein sequence ID" value="ASP38667.1"/>
    <property type="molecule type" value="Genomic_DNA"/>
</dbReference>
<feature type="transmembrane region" description="Helical" evidence="1">
    <location>
        <begin position="51"/>
        <end position="72"/>
    </location>
</feature>
<keyword evidence="3" id="KW-1185">Reference proteome</keyword>
<feature type="transmembrane region" description="Helical" evidence="1">
    <location>
        <begin position="108"/>
        <end position="125"/>
    </location>
</feature>
<sequence>MSPRLKMVGNIVVFQLCWLACVLGGNLWALLALVGLLAWHYWLLKPGEWQLLALFSAIGIGVDTIFMHLGWLQFDGDGLLVPVWLMVLWLAFASTLRHSLAWLMQRTHWAVLLGFLGAPWSYFAGMKLGAVDITLTGFVALALFWALLMLAASWQEKKQCASLVG</sequence>
<protein>
    <recommendedName>
        <fullName evidence="4">DUF2878 domain-containing protein</fullName>
    </recommendedName>
</protein>
<organism evidence="2 3">
    <name type="scientific">Bacterioplanes sanyensis</name>
    <dbReference type="NCBI Taxonomy" id="1249553"/>
    <lineage>
        <taxon>Bacteria</taxon>
        <taxon>Pseudomonadati</taxon>
        <taxon>Pseudomonadota</taxon>
        <taxon>Gammaproteobacteria</taxon>
        <taxon>Oceanospirillales</taxon>
        <taxon>Oceanospirillaceae</taxon>
        <taxon>Bacterioplanes</taxon>
    </lineage>
</organism>
<dbReference type="Proteomes" id="UP000202440">
    <property type="component" value="Chromosome"/>
</dbReference>
<evidence type="ECO:0008006" key="4">
    <source>
        <dbReference type="Google" id="ProtNLM"/>
    </source>
</evidence>
<dbReference type="OrthoDB" id="6522758at2"/>
<dbReference type="InterPro" id="IPR021306">
    <property type="entry name" value="DUF2878"/>
</dbReference>
<feature type="transmembrane region" description="Helical" evidence="1">
    <location>
        <begin position="12"/>
        <end position="39"/>
    </location>
</feature>
<evidence type="ECO:0000313" key="3">
    <source>
        <dbReference type="Proteomes" id="UP000202440"/>
    </source>
</evidence>
<accession>A0A222FHY0</accession>
<proteinExistence type="predicted"/>
<dbReference type="RefSeq" id="WP_094059855.1">
    <property type="nucleotide sequence ID" value="NZ_CP022530.1"/>
</dbReference>
<keyword evidence="1" id="KW-0472">Membrane</keyword>
<feature type="transmembrane region" description="Helical" evidence="1">
    <location>
        <begin position="78"/>
        <end position="96"/>
    </location>
</feature>
<gene>
    <name evidence="2" type="ORF">CHH28_08235</name>
</gene>
<keyword evidence="1" id="KW-0812">Transmembrane</keyword>
<dbReference type="KEGG" id="bsan:CHH28_08235"/>